<dbReference type="AlphaFoldDB" id="A0AAF0J8U6"/>
<proteinExistence type="inferred from homology"/>
<name>A0AAF0J8U6_9BASI</name>
<dbReference type="CDD" id="cd06089">
    <property type="entry name" value="KOW_RPL26"/>
    <property type="match status" value="1"/>
</dbReference>
<accession>A0AAF0J8U6</accession>
<dbReference type="InterPro" id="IPR041988">
    <property type="entry name" value="Ribosomal_uL24_KOW"/>
</dbReference>
<dbReference type="GO" id="GO:0005840">
    <property type="term" value="C:ribosome"/>
    <property type="evidence" value="ECO:0007669"/>
    <property type="project" value="UniProtKB-KW"/>
</dbReference>
<feature type="region of interest" description="Disordered" evidence="4">
    <location>
        <begin position="404"/>
        <end position="434"/>
    </location>
</feature>
<evidence type="ECO:0000256" key="2">
    <source>
        <dbReference type="ARBA" id="ARBA00022980"/>
    </source>
</evidence>
<evidence type="ECO:0000313" key="6">
    <source>
        <dbReference type="Proteomes" id="UP001217754"/>
    </source>
</evidence>
<reference evidence="5" key="1">
    <citation type="submission" date="2023-03" db="EMBL/GenBank/DDBJ databases">
        <title>Mating type loci evolution in Malassezia.</title>
        <authorList>
            <person name="Coelho M.A."/>
        </authorList>
    </citation>
    <scope>NUCLEOTIDE SEQUENCE</scope>
    <source>
        <strain evidence="5">CBS 9431</strain>
    </source>
</reference>
<evidence type="ECO:0000256" key="4">
    <source>
        <dbReference type="SAM" id="MobiDB-lite"/>
    </source>
</evidence>
<evidence type="ECO:0000256" key="3">
    <source>
        <dbReference type="ARBA" id="ARBA00023274"/>
    </source>
</evidence>
<dbReference type="InterPro" id="IPR008991">
    <property type="entry name" value="Translation_prot_SH3-like_sf"/>
</dbReference>
<dbReference type="InterPro" id="IPR014722">
    <property type="entry name" value="Rib_uL2_dom2"/>
</dbReference>
<dbReference type="EMBL" id="CP119958">
    <property type="protein sequence ID" value="WFD37470.1"/>
    <property type="molecule type" value="Genomic_DNA"/>
</dbReference>
<dbReference type="RefSeq" id="XP_060120367.1">
    <property type="nucleotide sequence ID" value="XM_060264384.1"/>
</dbReference>
<dbReference type="Proteomes" id="UP001217754">
    <property type="component" value="Chromosome 1"/>
</dbReference>
<feature type="compositionally biased region" description="Basic and acidic residues" evidence="4">
    <location>
        <begin position="407"/>
        <end position="434"/>
    </location>
</feature>
<keyword evidence="6" id="KW-1185">Reference proteome</keyword>
<protein>
    <submittedName>
        <fullName evidence="5">Uncharacterized protein</fullName>
    </submittedName>
</protein>
<dbReference type="GO" id="GO:1990904">
    <property type="term" value="C:ribonucleoprotein complex"/>
    <property type="evidence" value="ECO:0007669"/>
    <property type="project" value="UniProtKB-KW"/>
</dbReference>
<dbReference type="GO" id="GO:0003723">
    <property type="term" value="F:RNA binding"/>
    <property type="evidence" value="ECO:0007669"/>
    <property type="project" value="InterPro"/>
</dbReference>
<evidence type="ECO:0000313" key="5">
    <source>
        <dbReference type="EMBL" id="WFD37470.1"/>
    </source>
</evidence>
<dbReference type="SUPFAM" id="SSF50104">
    <property type="entry name" value="Translation proteins SH3-like domain"/>
    <property type="match status" value="1"/>
</dbReference>
<comment type="similarity">
    <text evidence="1">Belongs to the universal ribosomal protein uL24 family.</text>
</comment>
<evidence type="ECO:0000256" key="1">
    <source>
        <dbReference type="ARBA" id="ARBA00010618"/>
    </source>
</evidence>
<dbReference type="GeneID" id="85224063"/>
<keyword evidence="2" id="KW-0689">Ribosomal protein</keyword>
<organism evidence="5 6">
    <name type="scientific">Malassezia japonica</name>
    <dbReference type="NCBI Taxonomy" id="223818"/>
    <lineage>
        <taxon>Eukaryota</taxon>
        <taxon>Fungi</taxon>
        <taxon>Dikarya</taxon>
        <taxon>Basidiomycota</taxon>
        <taxon>Ustilaginomycotina</taxon>
        <taxon>Malasseziomycetes</taxon>
        <taxon>Malasseziales</taxon>
        <taxon>Malasseziaceae</taxon>
        <taxon>Malassezia</taxon>
    </lineage>
</organism>
<dbReference type="Gene3D" id="2.30.30.30">
    <property type="match status" value="1"/>
</dbReference>
<sequence length="434" mass="49021">MASGGGSSRRVLRSLDHMWMGTNNKFMRKLRPTYAQAPIPFVPPKDRIAFWNIVPGDVVKLRTGTVGRDEQDRQIRGEGIVTSVDRTTNRLWLRDISEENKRAPKNIKHVIPRLVDPEAGPEKGFSGNISSVPRPVHYSKVMLKVPNTDTYASRIERSKPFFDKRKNMFCWKRFAVVKATTEEAVRSGRALERVEVPWPKLPERRRPFNASHADAQLVQEETFRPWVPEDPVLLPMHKPRTTPANEAIAAEKYEQWEARVARKRAEHNASSAAPLGAKSYEGFAPKETIRPPPVAQPPRVSELVHAEEERLADFVHNPEAEEHVANGGQLFAASDYLDIAPQVGPAAGGDWSALGTTPTNGERDAAGRLAHAPSKREVDAMPIELLMAKDLANERGLKWRMRRYKQKKEERAAEAAEQEKEHKSLMRELDALRM</sequence>
<keyword evidence="3" id="KW-0687">Ribonucleoprotein</keyword>
<gene>
    <name evidence="5" type="ORF">MJAP1_000414</name>
</gene>